<dbReference type="Pfam" id="PF01569">
    <property type="entry name" value="PAP2"/>
    <property type="match status" value="1"/>
</dbReference>
<keyword evidence="4" id="KW-1185">Reference proteome</keyword>
<proteinExistence type="predicted"/>
<dbReference type="Gene3D" id="1.20.144.10">
    <property type="entry name" value="Phosphatidic acid phosphatase type 2/haloperoxidase"/>
    <property type="match status" value="1"/>
</dbReference>
<keyword evidence="1" id="KW-0812">Transmembrane</keyword>
<gene>
    <name evidence="3" type="ORF">J0911_07715</name>
</gene>
<feature type="transmembrane region" description="Helical" evidence="1">
    <location>
        <begin position="129"/>
        <end position="150"/>
    </location>
</feature>
<dbReference type="RefSeq" id="WP_207274880.1">
    <property type="nucleotide sequence ID" value="NZ_JAFMPK010000029.1"/>
</dbReference>
<feature type="domain" description="Phosphatidic acid phosphatase type 2/haloperoxidase" evidence="2">
    <location>
        <begin position="90"/>
        <end position="206"/>
    </location>
</feature>
<dbReference type="SMART" id="SM00014">
    <property type="entry name" value="acidPPc"/>
    <property type="match status" value="1"/>
</dbReference>
<evidence type="ECO:0000313" key="4">
    <source>
        <dbReference type="Proteomes" id="UP000664617"/>
    </source>
</evidence>
<dbReference type="EMBL" id="JAFMPK010000029">
    <property type="protein sequence ID" value="MBO0608917.1"/>
    <property type="molecule type" value="Genomic_DNA"/>
</dbReference>
<evidence type="ECO:0000313" key="3">
    <source>
        <dbReference type="EMBL" id="MBO0608917.1"/>
    </source>
</evidence>
<dbReference type="InterPro" id="IPR036938">
    <property type="entry name" value="PAP2/HPO_sf"/>
</dbReference>
<sequence length="235" mass="25453">MKHVRTGMAWLGGVSATLLALGTWQVVVSGPFVAADWDYHVWADANLPAGAAKWLLDAFATVTGERLFTLPVLGVLAGWLALRGRDWRPLVAVVAGLAIIAVVGYSLKFGLGRTMPYTGMDVLHGGGRAWPSGHAANAAYTWAMAGILLIGERGLRPRRAWLWPWMVVCVLVTAFSGWIMVRVDYHWISDVPGGWVLGLLALAVSVAILHGDSPVPMRAPWALRLRDRLSAGSRR</sequence>
<keyword evidence="1" id="KW-0472">Membrane</keyword>
<keyword evidence="1" id="KW-1133">Transmembrane helix</keyword>
<reference evidence="4" key="1">
    <citation type="submission" date="2023-07" db="EMBL/GenBank/DDBJ databases">
        <title>Myceligenerans salitolerans sp. nov., a halotolerant actinomycete isolated from a salt lake in Xinjiang, China.</title>
        <authorList>
            <person name="Guan T."/>
        </authorList>
    </citation>
    <scope>NUCLEOTIDE SEQUENCE [LARGE SCALE GENOMIC DNA]</scope>
    <source>
        <strain evidence="4">XHU 5031</strain>
    </source>
</reference>
<evidence type="ECO:0000256" key="1">
    <source>
        <dbReference type="SAM" id="Phobius"/>
    </source>
</evidence>
<dbReference type="SUPFAM" id="SSF48317">
    <property type="entry name" value="Acid phosphatase/Vanadium-dependent haloperoxidase"/>
    <property type="match status" value="1"/>
</dbReference>
<evidence type="ECO:0000259" key="2">
    <source>
        <dbReference type="SMART" id="SM00014"/>
    </source>
</evidence>
<feature type="transmembrane region" description="Helical" evidence="1">
    <location>
        <begin position="162"/>
        <end position="181"/>
    </location>
</feature>
<feature type="transmembrane region" description="Helical" evidence="1">
    <location>
        <begin position="193"/>
        <end position="211"/>
    </location>
</feature>
<feature type="transmembrane region" description="Helical" evidence="1">
    <location>
        <begin position="58"/>
        <end position="82"/>
    </location>
</feature>
<dbReference type="Proteomes" id="UP000664617">
    <property type="component" value="Unassembled WGS sequence"/>
</dbReference>
<protein>
    <submittedName>
        <fullName evidence="3">Phosphatase PAP2 family protein</fullName>
    </submittedName>
</protein>
<organism evidence="3 4">
    <name type="scientific">Myceligenerans salitolerans</name>
    <dbReference type="NCBI Taxonomy" id="1230528"/>
    <lineage>
        <taxon>Bacteria</taxon>
        <taxon>Bacillati</taxon>
        <taxon>Actinomycetota</taxon>
        <taxon>Actinomycetes</taxon>
        <taxon>Micrococcales</taxon>
        <taxon>Promicromonosporaceae</taxon>
        <taxon>Myceligenerans</taxon>
    </lineage>
</organism>
<comment type="caution">
    <text evidence="3">The sequence shown here is derived from an EMBL/GenBank/DDBJ whole genome shotgun (WGS) entry which is preliminary data.</text>
</comment>
<dbReference type="InterPro" id="IPR000326">
    <property type="entry name" value="PAP2/HPO"/>
</dbReference>
<feature type="transmembrane region" description="Helical" evidence="1">
    <location>
        <begin position="89"/>
        <end position="109"/>
    </location>
</feature>
<name>A0ABS3I7F6_9MICO</name>
<accession>A0ABS3I7F6</accession>